<sequence length="129" mass="15273">MNPIHIKIGVAIGGFVLIQLYSYFSQKEDSLEKFEVHLKRVKKLFDKVNNSEQETNEVKIDELIVDINQIEIGIRQIMFLKLLQEENGQIQVEIERVQQKINQVQENKKKIKNYYKIFYQIYQKGSIIG</sequence>
<feature type="coiled-coil region" evidence="1">
    <location>
        <begin position="80"/>
        <end position="114"/>
    </location>
</feature>
<dbReference type="Proteomes" id="UP000789396">
    <property type="component" value="Unassembled WGS sequence"/>
</dbReference>
<accession>A0A9N9FJV8</accession>
<protein>
    <submittedName>
        <fullName evidence="2">8232_t:CDS:1</fullName>
    </submittedName>
</protein>
<evidence type="ECO:0000256" key="1">
    <source>
        <dbReference type="SAM" id="Coils"/>
    </source>
</evidence>
<dbReference type="AlphaFoldDB" id="A0A9N9FJV8"/>
<keyword evidence="1" id="KW-0175">Coiled coil</keyword>
<proteinExistence type="predicted"/>
<name>A0A9N9FJV8_9GLOM</name>
<gene>
    <name evidence="2" type="ORF">RFULGI_LOCUS4262</name>
</gene>
<organism evidence="2 3">
    <name type="scientific">Racocetra fulgida</name>
    <dbReference type="NCBI Taxonomy" id="60492"/>
    <lineage>
        <taxon>Eukaryota</taxon>
        <taxon>Fungi</taxon>
        <taxon>Fungi incertae sedis</taxon>
        <taxon>Mucoromycota</taxon>
        <taxon>Glomeromycotina</taxon>
        <taxon>Glomeromycetes</taxon>
        <taxon>Diversisporales</taxon>
        <taxon>Gigasporaceae</taxon>
        <taxon>Racocetra</taxon>
    </lineage>
</organism>
<reference evidence="2" key="1">
    <citation type="submission" date="2021-06" db="EMBL/GenBank/DDBJ databases">
        <authorList>
            <person name="Kallberg Y."/>
            <person name="Tangrot J."/>
            <person name="Rosling A."/>
        </authorList>
    </citation>
    <scope>NUCLEOTIDE SEQUENCE</scope>
    <source>
        <strain evidence="2">IN212</strain>
    </source>
</reference>
<comment type="caution">
    <text evidence="2">The sequence shown here is derived from an EMBL/GenBank/DDBJ whole genome shotgun (WGS) entry which is preliminary data.</text>
</comment>
<dbReference type="EMBL" id="CAJVPZ010004156">
    <property type="protein sequence ID" value="CAG8541962.1"/>
    <property type="molecule type" value="Genomic_DNA"/>
</dbReference>
<evidence type="ECO:0000313" key="2">
    <source>
        <dbReference type="EMBL" id="CAG8541962.1"/>
    </source>
</evidence>
<keyword evidence="3" id="KW-1185">Reference proteome</keyword>
<evidence type="ECO:0000313" key="3">
    <source>
        <dbReference type="Proteomes" id="UP000789396"/>
    </source>
</evidence>